<reference evidence="2" key="3">
    <citation type="submission" date="2014-11" db="UniProtKB">
        <authorList>
            <consortium name="EnsemblProtists"/>
        </authorList>
    </citation>
    <scope>IDENTIFICATION</scope>
    <source>
        <strain evidence="2">DAOM BR144</strain>
    </source>
</reference>
<dbReference type="PROSITE" id="PS50297">
    <property type="entry name" value="ANK_REP_REGION"/>
    <property type="match status" value="1"/>
</dbReference>
<dbReference type="PANTHER" id="PTHR46427">
    <property type="entry name" value="ANKYRIN REPEAT AND LEM DOMAIN-CONTAINING PROTEIN 1"/>
    <property type="match status" value="1"/>
</dbReference>
<dbReference type="PROSITE" id="PS50088">
    <property type="entry name" value="ANK_REPEAT"/>
    <property type="match status" value="1"/>
</dbReference>
<organism evidence="2 3">
    <name type="scientific">Globisporangium ultimum (strain ATCC 200006 / CBS 805.95 / DAOM BR144)</name>
    <name type="common">Pythium ultimum</name>
    <dbReference type="NCBI Taxonomy" id="431595"/>
    <lineage>
        <taxon>Eukaryota</taxon>
        <taxon>Sar</taxon>
        <taxon>Stramenopiles</taxon>
        <taxon>Oomycota</taxon>
        <taxon>Peronosporomycetes</taxon>
        <taxon>Pythiales</taxon>
        <taxon>Pythiaceae</taxon>
        <taxon>Globisporangium</taxon>
    </lineage>
</organism>
<proteinExistence type="predicted"/>
<dbReference type="Pfam" id="PF12796">
    <property type="entry name" value="Ank_2"/>
    <property type="match status" value="1"/>
</dbReference>
<dbReference type="GO" id="GO:0000724">
    <property type="term" value="P:double-strand break repair via homologous recombination"/>
    <property type="evidence" value="ECO:0007669"/>
    <property type="project" value="TreeGrafter"/>
</dbReference>
<dbReference type="AlphaFoldDB" id="K3WC30"/>
<accession>K3WC30</accession>
<evidence type="ECO:0000313" key="3">
    <source>
        <dbReference type="Proteomes" id="UP000019132"/>
    </source>
</evidence>
<dbReference type="GO" id="GO:0005654">
    <property type="term" value="C:nucleoplasm"/>
    <property type="evidence" value="ECO:0007669"/>
    <property type="project" value="TreeGrafter"/>
</dbReference>
<sequence>MLCAAGATPSAVDANGWTALHYVAACPSGMVAMHFLCELIPELIDHQCNDGNTALHVASGYGCADNVRALLQTAANPHLQNHDGHTAYHIALHNNKIQCAVAINEYMANSQE</sequence>
<reference evidence="3" key="1">
    <citation type="journal article" date="2010" name="Genome Biol.">
        <title>Genome sequence of the necrotrophic plant pathogen Pythium ultimum reveals original pathogenicity mechanisms and effector repertoire.</title>
        <authorList>
            <person name="Levesque C.A."/>
            <person name="Brouwer H."/>
            <person name="Cano L."/>
            <person name="Hamilton J.P."/>
            <person name="Holt C."/>
            <person name="Huitema E."/>
            <person name="Raffaele S."/>
            <person name="Robideau G.P."/>
            <person name="Thines M."/>
            <person name="Win J."/>
            <person name="Zerillo M.M."/>
            <person name="Beakes G.W."/>
            <person name="Boore J.L."/>
            <person name="Busam D."/>
            <person name="Dumas B."/>
            <person name="Ferriera S."/>
            <person name="Fuerstenberg S.I."/>
            <person name="Gachon C.M."/>
            <person name="Gaulin E."/>
            <person name="Govers F."/>
            <person name="Grenville-Briggs L."/>
            <person name="Horner N."/>
            <person name="Hostetler J."/>
            <person name="Jiang R.H."/>
            <person name="Johnson J."/>
            <person name="Krajaejun T."/>
            <person name="Lin H."/>
            <person name="Meijer H.J."/>
            <person name="Moore B."/>
            <person name="Morris P."/>
            <person name="Phuntmart V."/>
            <person name="Puiu D."/>
            <person name="Shetty J."/>
            <person name="Stajich J.E."/>
            <person name="Tripathy S."/>
            <person name="Wawra S."/>
            <person name="van West P."/>
            <person name="Whitty B.R."/>
            <person name="Coutinho P.M."/>
            <person name="Henrissat B."/>
            <person name="Martin F."/>
            <person name="Thomas P.D."/>
            <person name="Tyler B.M."/>
            <person name="De Vries R.P."/>
            <person name="Kamoun S."/>
            <person name="Yandell M."/>
            <person name="Tisserat N."/>
            <person name="Buell C.R."/>
        </authorList>
    </citation>
    <scope>NUCLEOTIDE SEQUENCE</scope>
    <source>
        <strain evidence="3">DAOM:BR144</strain>
    </source>
</reference>
<protein>
    <submittedName>
        <fullName evidence="2">Uncharacterized protein</fullName>
    </submittedName>
</protein>
<evidence type="ECO:0000256" key="1">
    <source>
        <dbReference type="PROSITE-ProRule" id="PRU00023"/>
    </source>
</evidence>
<dbReference type="InterPro" id="IPR034998">
    <property type="entry name" value="ANKLE1"/>
</dbReference>
<dbReference type="EnsemblProtists" id="PYU1_T002521">
    <property type="protein sequence ID" value="PYU1_T002521"/>
    <property type="gene ID" value="PYU1_G002518"/>
</dbReference>
<evidence type="ECO:0000313" key="2">
    <source>
        <dbReference type="EnsemblProtists" id="PYU1_T002521"/>
    </source>
</evidence>
<dbReference type="HOGENOM" id="CLU_2152453_0_0_1"/>
<dbReference type="GO" id="GO:0004520">
    <property type="term" value="F:DNA endonuclease activity"/>
    <property type="evidence" value="ECO:0007669"/>
    <property type="project" value="TreeGrafter"/>
</dbReference>
<dbReference type="SUPFAM" id="SSF48403">
    <property type="entry name" value="Ankyrin repeat"/>
    <property type="match status" value="1"/>
</dbReference>
<feature type="repeat" description="ANK" evidence="1">
    <location>
        <begin position="50"/>
        <end position="82"/>
    </location>
</feature>
<keyword evidence="3" id="KW-1185">Reference proteome</keyword>
<dbReference type="InterPro" id="IPR002110">
    <property type="entry name" value="Ankyrin_rpt"/>
</dbReference>
<dbReference type="PANTHER" id="PTHR46427:SF1">
    <property type="entry name" value="ANKYRIN REPEAT AND LEM DOMAIN-CONTAINING PROTEIN 1"/>
    <property type="match status" value="1"/>
</dbReference>
<dbReference type="VEuPathDB" id="FungiDB:PYU1_G002518"/>
<dbReference type="Proteomes" id="UP000019132">
    <property type="component" value="Unassembled WGS sequence"/>
</dbReference>
<dbReference type="InParanoid" id="K3WC30"/>
<dbReference type="Gene3D" id="1.25.40.20">
    <property type="entry name" value="Ankyrin repeat-containing domain"/>
    <property type="match status" value="1"/>
</dbReference>
<dbReference type="InterPro" id="IPR036770">
    <property type="entry name" value="Ankyrin_rpt-contain_sf"/>
</dbReference>
<dbReference type="eggNOG" id="KOG4177">
    <property type="taxonomic scope" value="Eukaryota"/>
</dbReference>
<dbReference type="GO" id="GO:0000712">
    <property type="term" value="P:resolution of meiotic recombination intermediates"/>
    <property type="evidence" value="ECO:0007669"/>
    <property type="project" value="TreeGrafter"/>
</dbReference>
<dbReference type="SMART" id="SM00248">
    <property type="entry name" value="ANK"/>
    <property type="match status" value="3"/>
</dbReference>
<keyword evidence="1" id="KW-0040">ANK repeat</keyword>
<name>K3WC30_GLOUD</name>
<dbReference type="GO" id="GO:0005737">
    <property type="term" value="C:cytoplasm"/>
    <property type="evidence" value="ECO:0007669"/>
    <property type="project" value="TreeGrafter"/>
</dbReference>
<reference evidence="3" key="2">
    <citation type="submission" date="2010-04" db="EMBL/GenBank/DDBJ databases">
        <authorList>
            <person name="Buell R."/>
            <person name="Hamilton J."/>
            <person name="Hostetler J."/>
        </authorList>
    </citation>
    <scope>NUCLEOTIDE SEQUENCE [LARGE SCALE GENOMIC DNA]</scope>
    <source>
        <strain evidence="3">DAOM:BR144</strain>
    </source>
</reference>
<dbReference type="STRING" id="431595.K3WC30"/>